<keyword evidence="4" id="KW-1185">Reference proteome</keyword>
<gene>
    <name evidence="3" type="ORF">DEU29_105175</name>
</gene>
<dbReference type="Gene3D" id="3.90.230.10">
    <property type="entry name" value="Creatinase/methionine aminopeptidase superfamily"/>
    <property type="match status" value="1"/>
</dbReference>
<dbReference type="Pfam" id="PF00557">
    <property type="entry name" value="Peptidase_M24"/>
    <property type="match status" value="1"/>
</dbReference>
<keyword evidence="3" id="KW-0031">Aminopeptidase</keyword>
<evidence type="ECO:0000256" key="1">
    <source>
        <dbReference type="SAM" id="SignalP"/>
    </source>
</evidence>
<name>A0A4R6PKZ6_9GAMM</name>
<protein>
    <submittedName>
        <fullName evidence="3">Xaa-Pro aminopeptidase</fullName>
    </submittedName>
</protein>
<dbReference type="InterPro" id="IPR000994">
    <property type="entry name" value="Pept_M24"/>
</dbReference>
<reference evidence="3 4" key="1">
    <citation type="submission" date="2019-03" db="EMBL/GenBank/DDBJ databases">
        <title>Freshwater and sediment microbial communities from various areas in North America, analyzing microbe dynamics in response to fracking.</title>
        <authorList>
            <person name="Lamendella R."/>
        </authorList>
    </citation>
    <scope>NUCLEOTIDE SEQUENCE [LARGE SCALE GENOMIC DNA]</scope>
    <source>
        <strain evidence="3 4">18_TX</strain>
    </source>
</reference>
<dbReference type="Proteomes" id="UP000295531">
    <property type="component" value="Unassembled WGS sequence"/>
</dbReference>
<feature type="domain" description="Peptidase M24" evidence="2">
    <location>
        <begin position="211"/>
        <end position="419"/>
    </location>
</feature>
<sequence>MFTRMLAPIAGVLLLLPTSTQAVQAQGRVIESAGQYSVVPHRERVAPVNEMTNQRLDTLLPRLMDETGLDMWLVINREYAEDPVYFSLVPQPTFAARRTTMLIFNRLADGTVEKLSVNTYPFGSPYESVWSGGDLDEQWRALAKLIVEKNPQRIGINVSRDWPVADGLTKGLHQRLLDVLPVDYASRLTSAEELVVRWVEPRTEQEASILSTAVALARGVIAEAFSNKTITPGVTHTDDVAWFIRQRFEELGLDAWFMPYVTFQRAGRQCTDDMPFCSNGKGVIERGDVLHTDVGICYLTMCTDTQEMAYVLKRGETDAPTGLKNALATGNQWQELLTAEFTVGRTGNEVLAATIEASQAAGINSSTYTHPIGFYGHAPGPTIGMWDNQGPTPVRGDWPLHANTAYAIEGNIKQSIPEWDDQTVQIMLEQTAFFAGNKVDGKKVTYSAGRQTQWHLIR</sequence>
<proteinExistence type="predicted"/>
<keyword evidence="3" id="KW-0645">Protease</keyword>
<dbReference type="OrthoDB" id="9765815at2"/>
<evidence type="ECO:0000259" key="2">
    <source>
        <dbReference type="Pfam" id="PF00557"/>
    </source>
</evidence>
<feature type="signal peptide" evidence="1">
    <location>
        <begin position="1"/>
        <end position="22"/>
    </location>
</feature>
<dbReference type="InterPro" id="IPR036005">
    <property type="entry name" value="Creatinase/aminopeptidase-like"/>
</dbReference>
<dbReference type="RefSeq" id="WP_133539363.1">
    <property type="nucleotide sequence ID" value="NZ_SNXI01000005.1"/>
</dbReference>
<organism evidence="3 4">
    <name type="scientific">Idiomarina aquatica</name>
    <dbReference type="NCBI Taxonomy" id="1327752"/>
    <lineage>
        <taxon>Bacteria</taxon>
        <taxon>Pseudomonadati</taxon>
        <taxon>Pseudomonadota</taxon>
        <taxon>Gammaproteobacteria</taxon>
        <taxon>Alteromonadales</taxon>
        <taxon>Idiomarinaceae</taxon>
        <taxon>Idiomarina</taxon>
    </lineage>
</organism>
<keyword evidence="3" id="KW-0378">Hydrolase</keyword>
<dbReference type="AlphaFoldDB" id="A0A4R6PKZ6"/>
<comment type="caution">
    <text evidence="3">The sequence shown here is derived from an EMBL/GenBank/DDBJ whole genome shotgun (WGS) entry which is preliminary data.</text>
</comment>
<evidence type="ECO:0000313" key="3">
    <source>
        <dbReference type="EMBL" id="TDP38323.1"/>
    </source>
</evidence>
<feature type="chain" id="PRO_5020845370" evidence="1">
    <location>
        <begin position="23"/>
        <end position="458"/>
    </location>
</feature>
<accession>A0A4R6PKZ6</accession>
<evidence type="ECO:0000313" key="4">
    <source>
        <dbReference type="Proteomes" id="UP000295531"/>
    </source>
</evidence>
<dbReference type="GO" id="GO:0004177">
    <property type="term" value="F:aminopeptidase activity"/>
    <property type="evidence" value="ECO:0007669"/>
    <property type="project" value="UniProtKB-KW"/>
</dbReference>
<keyword evidence="1" id="KW-0732">Signal</keyword>
<dbReference type="SUPFAM" id="SSF55920">
    <property type="entry name" value="Creatinase/aminopeptidase"/>
    <property type="match status" value="1"/>
</dbReference>
<dbReference type="EMBL" id="SNXI01000005">
    <property type="protein sequence ID" value="TDP38323.1"/>
    <property type="molecule type" value="Genomic_DNA"/>
</dbReference>